<comment type="caution">
    <text evidence="2">The sequence shown here is derived from an EMBL/GenBank/DDBJ whole genome shotgun (WGS) entry which is preliminary data.</text>
</comment>
<dbReference type="AlphaFoldDB" id="A0A9P5TDT9"/>
<evidence type="ECO:0000313" key="3">
    <source>
        <dbReference type="Proteomes" id="UP000759537"/>
    </source>
</evidence>
<name>A0A9P5TDT9_9AGAM</name>
<keyword evidence="3" id="KW-1185">Reference proteome</keyword>
<organism evidence="2 3">
    <name type="scientific">Russula ochroleuca</name>
    <dbReference type="NCBI Taxonomy" id="152965"/>
    <lineage>
        <taxon>Eukaryota</taxon>
        <taxon>Fungi</taxon>
        <taxon>Dikarya</taxon>
        <taxon>Basidiomycota</taxon>
        <taxon>Agaricomycotina</taxon>
        <taxon>Agaricomycetes</taxon>
        <taxon>Russulales</taxon>
        <taxon>Russulaceae</taxon>
        <taxon>Russula</taxon>
    </lineage>
</organism>
<dbReference type="Proteomes" id="UP000759537">
    <property type="component" value="Unassembled WGS sequence"/>
</dbReference>
<evidence type="ECO:0000256" key="1">
    <source>
        <dbReference type="SAM" id="Phobius"/>
    </source>
</evidence>
<feature type="transmembrane region" description="Helical" evidence="1">
    <location>
        <begin position="68"/>
        <end position="87"/>
    </location>
</feature>
<sequence length="160" mass="18144">MTLCSEMRLPATISSRWCTQTLTARRRNLSRTPLRSRSSARRSWTTSSSGLIVQPRIRVVMIVTIEQYLILVCVLSVSLSWPFFRALKHLLSVYRIYPVSRKKVVVLSLKVPSAPSTKRVSQRPLLYLHGILYWSLVPAVPPGPAPRTLRAVGPLRRGRP</sequence>
<dbReference type="EMBL" id="WHVB01000002">
    <property type="protein sequence ID" value="KAF8486274.1"/>
    <property type="molecule type" value="Genomic_DNA"/>
</dbReference>
<keyword evidence="1" id="KW-0472">Membrane</keyword>
<keyword evidence="1" id="KW-0812">Transmembrane</keyword>
<evidence type="ECO:0000313" key="2">
    <source>
        <dbReference type="EMBL" id="KAF8486274.1"/>
    </source>
</evidence>
<reference evidence="2" key="2">
    <citation type="journal article" date="2020" name="Nat. Commun.">
        <title>Large-scale genome sequencing of mycorrhizal fungi provides insights into the early evolution of symbiotic traits.</title>
        <authorList>
            <person name="Miyauchi S."/>
            <person name="Kiss E."/>
            <person name="Kuo A."/>
            <person name="Drula E."/>
            <person name="Kohler A."/>
            <person name="Sanchez-Garcia M."/>
            <person name="Morin E."/>
            <person name="Andreopoulos B."/>
            <person name="Barry K.W."/>
            <person name="Bonito G."/>
            <person name="Buee M."/>
            <person name="Carver A."/>
            <person name="Chen C."/>
            <person name="Cichocki N."/>
            <person name="Clum A."/>
            <person name="Culley D."/>
            <person name="Crous P.W."/>
            <person name="Fauchery L."/>
            <person name="Girlanda M."/>
            <person name="Hayes R.D."/>
            <person name="Keri Z."/>
            <person name="LaButti K."/>
            <person name="Lipzen A."/>
            <person name="Lombard V."/>
            <person name="Magnuson J."/>
            <person name="Maillard F."/>
            <person name="Murat C."/>
            <person name="Nolan M."/>
            <person name="Ohm R.A."/>
            <person name="Pangilinan J."/>
            <person name="Pereira M.F."/>
            <person name="Perotto S."/>
            <person name="Peter M."/>
            <person name="Pfister S."/>
            <person name="Riley R."/>
            <person name="Sitrit Y."/>
            <person name="Stielow J.B."/>
            <person name="Szollosi G."/>
            <person name="Zifcakova L."/>
            <person name="Stursova M."/>
            <person name="Spatafora J.W."/>
            <person name="Tedersoo L."/>
            <person name="Vaario L.M."/>
            <person name="Yamada A."/>
            <person name="Yan M."/>
            <person name="Wang P."/>
            <person name="Xu J."/>
            <person name="Bruns T."/>
            <person name="Baldrian P."/>
            <person name="Vilgalys R."/>
            <person name="Dunand C."/>
            <person name="Henrissat B."/>
            <person name="Grigoriev I.V."/>
            <person name="Hibbett D."/>
            <person name="Nagy L.G."/>
            <person name="Martin F.M."/>
        </authorList>
    </citation>
    <scope>NUCLEOTIDE SEQUENCE</scope>
    <source>
        <strain evidence="2">Prilba</strain>
    </source>
</reference>
<accession>A0A9P5TDT9</accession>
<protein>
    <submittedName>
        <fullName evidence="2">Uncharacterized protein</fullName>
    </submittedName>
</protein>
<keyword evidence="1" id="KW-1133">Transmembrane helix</keyword>
<reference evidence="2" key="1">
    <citation type="submission" date="2019-10" db="EMBL/GenBank/DDBJ databases">
        <authorList>
            <consortium name="DOE Joint Genome Institute"/>
            <person name="Kuo A."/>
            <person name="Miyauchi S."/>
            <person name="Kiss E."/>
            <person name="Drula E."/>
            <person name="Kohler A."/>
            <person name="Sanchez-Garcia M."/>
            <person name="Andreopoulos B."/>
            <person name="Barry K.W."/>
            <person name="Bonito G."/>
            <person name="Buee M."/>
            <person name="Carver A."/>
            <person name="Chen C."/>
            <person name="Cichocki N."/>
            <person name="Clum A."/>
            <person name="Culley D."/>
            <person name="Crous P.W."/>
            <person name="Fauchery L."/>
            <person name="Girlanda M."/>
            <person name="Hayes R."/>
            <person name="Keri Z."/>
            <person name="LaButti K."/>
            <person name="Lipzen A."/>
            <person name="Lombard V."/>
            <person name="Magnuson J."/>
            <person name="Maillard F."/>
            <person name="Morin E."/>
            <person name="Murat C."/>
            <person name="Nolan M."/>
            <person name="Ohm R."/>
            <person name="Pangilinan J."/>
            <person name="Pereira M."/>
            <person name="Perotto S."/>
            <person name="Peter M."/>
            <person name="Riley R."/>
            <person name="Sitrit Y."/>
            <person name="Stielow B."/>
            <person name="Szollosi G."/>
            <person name="Zifcakova L."/>
            <person name="Stursova M."/>
            <person name="Spatafora J.W."/>
            <person name="Tedersoo L."/>
            <person name="Vaario L.-M."/>
            <person name="Yamada A."/>
            <person name="Yan M."/>
            <person name="Wang P."/>
            <person name="Xu J."/>
            <person name="Bruns T."/>
            <person name="Baldrian P."/>
            <person name="Vilgalys R."/>
            <person name="Henrissat B."/>
            <person name="Grigoriev I.V."/>
            <person name="Hibbett D."/>
            <person name="Nagy L.G."/>
            <person name="Martin F.M."/>
        </authorList>
    </citation>
    <scope>NUCLEOTIDE SEQUENCE</scope>
    <source>
        <strain evidence="2">Prilba</strain>
    </source>
</reference>
<gene>
    <name evidence="2" type="ORF">DFH94DRAFT_177949</name>
</gene>
<proteinExistence type="predicted"/>